<evidence type="ECO:0000313" key="11">
    <source>
        <dbReference type="Proteomes" id="UP000033452"/>
    </source>
</evidence>
<dbReference type="PANTHER" id="PTHR30572:SF4">
    <property type="entry name" value="ABC TRANSPORTER PERMEASE YTRF"/>
    <property type="match status" value="1"/>
</dbReference>
<comment type="caution">
    <text evidence="10">The sequence shown here is derived from an EMBL/GenBank/DDBJ whole genome shotgun (WGS) entry which is preliminary data.</text>
</comment>
<evidence type="ECO:0000256" key="1">
    <source>
        <dbReference type="ARBA" id="ARBA00004651"/>
    </source>
</evidence>
<feature type="domain" description="ABC3 transporter permease C-terminal" evidence="8">
    <location>
        <begin position="283"/>
        <end position="396"/>
    </location>
</feature>
<feature type="domain" description="ABC3 transporter permease C-terminal" evidence="8">
    <location>
        <begin position="683"/>
        <end position="794"/>
    </location>
</feature>
<dbReference type="Proteomes" id="UP000033452">
    <property type="component" value="Unassembled WGS sequence"/>
</dbReference>
<feature type="transmembrane region" description="Helical" evidence="7">
    <location>
        <begin position="366"/>
        <end position="397"/>
    </location>
</feature>
<feature type="transmembrane region" description="Helical" evidence="7">
    <location>
        <begin position="724"/>
        <end position="746"/>
    </location>
</feature>
<evidence type="ECO:0000256" key="2">
    <source>
        <dbReference type="ARBA" id="ARBA00022475"/>
    </source>
</evidence>
<feature type="transmembrane region" description="Helical" evidence="7">
    <location>
        <begin position="680"/>
        <end position="703"/>
    </location>
</feature>
<evidence type="ECO:0000256" key="4">
    <source>
        <dbReference type="ARBA" id="ARBA00022989"/>
    </source>
</evidence>
<evidence type="ECO:0000313" key="10">
    <source>
        <dbReference type="EMBL" id="KJZ08974.1"/>
    </source>
</evidence>
<keyword evidence="2" id="KW-1003">Cell membrane</keyword>
<feature type="transmembrane region" description="Helical" evidence="7">
    <location>
        <begin position="276"/>
        <end position="297"/>
    </location>
</feature>
<feature type="transmembrane region" description="Helical" evidence="7">
    <location>
        <begin position="333"/>
        <end position="354"/>
    </location>
</feature>
<sequence>MLVNYFKTTLRAIKKDTRHFALNLAGFSIGLAAAIMVALFGAYELSFDKQHPNAERVYRVHTDYRAWGLQLIAASDSQHALNMKSHAQVEDVMMLISTDNLAYSAEPMTLDVSVAGEQVRLSKVYLATANLPEFINMTVLHGDLDMALSRPGLLAISRAEALRLFGSVNAVGKTLSYQRGQYEIAAVFADLPDNTHFVFDTLAALPKATKMPFIGYVYMRLSEGADAALIAKQMTETMREQSTGRRKLRALELSRLSELHFNSSGPFEMKQGGSRLVMQVCIALTILLLVIASVNFINLNIAGAAKRAKEVGVRKALGASKTQLITQFLTESLFIVLIAALVALALVEMMIPYANQLLERSLSLSFSPLFLVAVMAVVVLIGVISGLYPALFIASFSAKRVLSGDLQRGKTAIWVRKLTLGLQGALSVALIVAAAVVYTQMALINDLPVGYAKNDRLIIKNLPAEALYQEAEPRVLRTLRALDGVAQVTQSDTLLTNDMTSELFLVFPNGERLEGTQPTIATGFHAVETLGLELIAGRDFSPQFASDWIQTSDDNIRSFSVLLSESLAKQAGYDDPSVLIGQTLSSHSGRARATVVGIVRDIKIGSARQQQLPVLLTTGDINVAIGTLVIKLQPDVNKALVMRQAGQIIRDELAMPEVEISLIEDDYQRAHINEFRMQQLVLLFSTLSIVLTCMGILGLASFATIRRQKEVAVRKVLGASRISIVTILSKEFITIVGIGGLLAMPVSYWVMNTWLNNFNERIEQAGWVYAAATLGVLAITWLTVACLAFKAASTRPSLILRYE</sequence>
<feature type="domain" description="MacB-like periplasmic core" evidence="9">
    <location>
        <begin position="21"/>
        <end position="236"/>
    </location>
</feature>
<evidence type="ECO:0000256" key="7">
    <source>
        <dbReference type="SAM" id="Phobius"/>
    </source>
</evidence>
<dbReference type="PATRIC" id="fig|43658.5.peg.2407"/>
<comment type="subcellular location">
    <subcellularLocation>
        <location evidence="1">Cell membrane</location>
        <topology evidence="1">Multi-pass membrane protein</topology>
    </subcellularLocation>
</comment>
<dbReference type="InterPro" id="IPR050250">
    <property type="entry name" value="Macrolide_Exporter_MacB"/>
</dbReference>
<dbReference type="Pfam" id="PF02687">
    <property type="entry name" value="FtsX"/>
    <property type="match status" value="2"/>
</dbReference>
<evidence type="ECO:0000256" key="3">
    <source>
        <dbReference type="ARBA" id="ARBA00022692"/>
    </source>
</evidence>
<proteinExistence type="inferred from homology"/>
<reference evidence="10 11" key="1">
    <citation type="journal article" date="2015" name="BMC Genomics">
        <title>Genome mining reveals unlocked bioactive potential of marine Gram-negative bacteria.</title>
        <authorList>
            <person name="Machado H."/>
            <person name="Sonnenschein E.C."/>
            <person name="Melchiorsen J."/>
            <person name="Gram L."/>
        </authorList>
    </citation>
    <scope>NUCLEOTIDE SEQUENCE [LARGE SCALE GENOMIC DNA]</scope>
    <source>
        <strain evidence="10 11">S2471</strain>
    </source>
</reference>
<protein>
    <submittedName>
        <fullName evidence="10">ABC transporter permease</fullName>
    </submittedName>
</protein>
<dbReference type="EMBL" id="JXYA01000023">
    <property type="protein sequence ID" value="KJZ08974.1"/>
    <property type="molecule type" value="Genomic_DNA"/>
</dbReference>
<feature type="transmembrane region" description="Helical" evidence="7">
    <location>
        <begin position="766"/>
        <end position="789"/>
    </location>
</feature>
<gene>
    <name evidence="10" type="ORF">TW77_11390</name>
</gene>
<name>A0A0F4QNU3_9GAMM</name>
<dbReference type="InterPro" id="IPR003838">
    <property type="entry name" value="ABC3_permease_C"/>
</dbReference>
<dbReference type="RefSeq" id="WP_046005099.1">
    <property type="nucleotide sequence ID" value="NZ_JXYA01000023.1"/>
</dbReference>
<dbReference type="Pfam" id="PF12704">
    <property type="entry name" value="MacB_PCD"/>
    <property type="match status" value="1"/>
</dbReference>
<keyword evidence="4 7" id="KW-1133">Transmembrane helix</keyword>
<evidence type="ECO:0000259" key="8">
    <source>
        <dbReference type="Pfam" id="PF02687"/>
    </source>
</evidence>
<dbReference type="PANTHER" id="PTHR30572">
    <property type="entry name" value="MEMBRANE COMPONENT OF TRANSPORTER-RELATED"/>
    <property type="match status" value="1"/>
</dbReference>
<keyword evidence="11" id="KW-1185">Reference proteome</keyword>
<keyword evidence="3 7" id="KW-0812">Transmembrane</keyword>
<dbReference type="GO" id="GO:0022857">
    <property type="term" value="F:transmembrane transporter activity"/>
    <property type="evidence" value="ECO:0007669"/>
    <property type="project" value="TreeGrafter"/>
</dbReference>
<evidence type="ECO:0000256" key="6">
    <source>
        <dbReference type="ARBA" id="ARBA00038076"/>
    </source>
</evidence>
<feature type="transmembrane region" description="Helical" evidence="7">
    <location>
        <begin position="418"/>
        <end position="438"/>
    </location>
</feature>
<comment type="similarity">
    <text evidence="6">Belongs to the ABC-4 integral membrane protein family.</text>
</comment>
<evidence type="ECO:0000256" key="5">
    <source>
        <dbReference type="ARBA" id="ARBA00023136"/>
    </source>
</evidence>
<keyword evidence="5 7" id="KW-0472">Membrane</keyword>
<dbReference type="OrthoDB" id="9770036at2"/>
<dbReference type="GO" id="GO:0005886">
    <property type="term" value="C:plasma membrane"/>
    <property type="evidence" value="ECO:0007669"/>
    <property type="project" value="UniProtKB-SubCell"/>
</dbReference>
<evidence type="ECO:0000259" key="9">
    <source>
        <dbReference type="Pfam" id="PF12704"/>
    </source>
</evidence>
<accession>A0A0F4QNU3</accession>
<feature type="transmembrane region" description="Helical" evidence="7">
    <location>
        <begin position="20"/>
        <end position="43"/>
    </location>
</feature>
<dbReference type="InterPro" id="IPR025857">
    <property type="entry name" value="MacB_PCD"/>
</dbReference>
<dbReference type="AlphaFoldDB" id="A0A0F4QNU3"/>
<organism evidence="10 11">
    <name type="scientific">Pseudoalteromonas rubra</name>
    <dbReference type="NCBI Taxonomy" id="43658"/>
    <lineage>
        <taxon>Bacteria</taxon>
        <taxon>Pseudomonadati</taxon>
        <taxon>Pseudomonadota</taxon>
        <taxon>Gammaproteobacteria</taxon>
        <taxon>Alteromonadales</taxon>
        <taxon>Pseudoalteromonadaceae</taxon>
        <taxon>Pseudoalteromonas</taxon>
    </lineage>
</organism>